<comment type="caution">
    <text evidence="2">The sequence shown here is derived from an EMBL/GenBank/DDBJ whole genome shotgun (WGS) entry which is preliminary data.</text>
</comment>
<dbReference type="InterPro" id="IPR051049">
    <property type="entry name" value="Dienelactone_hydrolase-like"/>
</dbReference>
<dbReference type="EMBL" id="JADEYR010000019">
    <property type="protein sequence ID" value="MBE9405044.1"/>
    <property type="molecule type" value="Genomic_DNA"/>
</dbReference>
<dbReference type="Gene3D" id="3.40.50.1820">
    <property type="entry name" value="alpha/beta hydrolase"/>
    <property type="match status" value="1"/>
</dbReference>
<dbReference type="SUPFAM" id="SSF53474">
    <property type="entry name" value="alpha/beta-Hydrolases"/>
    <property type="match status" value="1"/>
</dbReference>
<evidence type="ECO:0000313" key="2">
    <source>
        <dbReference type="EMBL" id="MBE9405044.1"/>
    </source>
</evidence>
<dbReference type="Proteomes" id="UP000644727">
    <property type="component" value="Unassembled WGS sequence"/>
</dbReference>
<dbReference type="Pfam" id="PF01738">
    <property type="entry name" value="DLH"/>
    <property type="match status" value="1"/>
</dbReference>
<dbReference type="PANTHER" id="PTHR46623:SF6">
    <property type="entry name" value="ALPHA_BETA-HYDROLASES SUPERFAMILY PROTEIN"/>
    <property type="match status" value="1"/>
</dbReference>
<dbReference type="InterPro" id="IPR002925">
    <property type="entry name" value="Dienelactn_hydro"/>
</dbReference>
<accession>A0ABR9W3P7</accession>
<dbReference type="InterPro" id="IPR029058">
    <property type="entry name" value="AB_hydrolase_fold"/>
</dbReference>
<name>A0ABR9W3P7_9MICO</name>
<sequence>MTATTLPIPTDDGDLPGLLWLPPNEARADRPVPGLVVLQEIFGLSAYLQQRCAQLAELGRAVLAPQLFARLDPPVVGLPDGEDFEAWLGEGIALTQALPWQRAEADAVAALEALRGHEAVDAAHVGIMGFCYGGGLAFAAAATAREQGRAPAVLVSYYGSALPTLLDRAASVDMPSLHLFGTDDAFIPMEQVEQIRQAVTASGTREQVRFELHEGAGHAFDNPHPGLHHAQAAKRAWMQTRQFLEEELPVS</sequence>
<feature type="domain" description="Dienelactone hydrolase" evidence="1">
    <location>
        <begin position="28"/>
        <end position="247"/>
    </location>
</feature>
<dbReference type="PANTHER" id="PTHR46623">
    <property type="entry name" value="CARBOXYMETHYLENEBUTENOLIDASE-RELATED"/>
    <property type="match status" value="1"/>
</dbReference>
<reference evidence="2 3" key="1">
    <citation type="submission" date="2020-10" db="EMBL/GenBank/DDBJ databases">
        <title>Draft genome and description of Brachybacterium epidermidis sp nov.</title>
        <authorList>
            <person name="Boxberger M."/>
            <person name="La Scola B."/>
        </authorList>
    </citation>
    <scope>NUCLEOTIDE SEQUENCE [LARGE SCALE GENOMIC DNA]</scope>
    <source>
        <strain evidence="2 3">Marseille-Q2903</strain>
    </source>
</reference>
<dbReference type="GO" id="GO:0016787">
    <property type="term" value="F:hydrolase activity"/>
    <property type="evidence" value="ECO:0007669"/>
    <property type="project" value="UniProtKB-KW"/>
</dbReference>
<evidence type="ECO:0000313" key="3">
    <source>
        <dbReference type="Proteomes" id="UP000644727"/>
    </source>
</evidence>
<proteinExistence type="predicted"/>
<dbReference type="RefSeq" id="WP_193866783.1">
    <property type="nucleotide sequence ID" value="NZ_JADEYR010000019.1"/>
</dbReference>
<evidence type="ECO:0000259" key="1">
    <source>
        <dbReference type="Pfam" id="PF01738"/>
    </source>
</evidence>
<protein>
    <submittedName>
        <fullName evidence="2">Dienelactone hydrolase family protein</fullName>
    </submittedName>
</protein>
<keyword evidence="2" id="KW-0378">Hydrolase</keyword>
<gene>
    <name evidence="2" type="ORF">IOE58_12925</name>
</gene>
<keyword evidence="3" id="KW-1185">Reference proteome</keyword>
<organism evidence="2 3">
    <name type="scientific">Brachybacterium epidermidis</name>
    <dbReference type="NCBI Taxonomy" id="2781983"/>
    <lineage>
        <taxon>Bacteria</taxon>
        <taxon>Bacillati</taxon>
        <taxon>Actinomycetota</taxon>
        <taxon>Actinomycetes</taxon>
        <taxon>Micrococcales</taxon>
        <taxon>Dermabacteraceae</taxon>
        <taxon>Brachybacterium</taxon>
    </lineage>
</organism>